<evidence type="ECO:0000256" key="1">
    <source>
        <dbReference type="SAM" id="Phobius"/>
    </source>
</evidence>
<dbReference type="Proteomes" id="UP001498398">
    <property type="component" value="Unassembled WGS sequence"/>
</dbReference>
<keyword evidence="1" id="KW-0812">Transmembrane</keyword>
<dbReference type="Pfam" id="PF20151">
    <property type="entry name" value="DUF6533"/>
    <property type="match status" value="1"/>
</dbReference>
<accession>A0ABR1J114</accession>
<evidence type="ECO:0000259" key="2">
    <source>
        <dbReference type="Pfam" id="PF20151"/>
    </source>
</evidence>
<reference evidence="3 4" key="1">
    <citation type="submission" date="2024-01" db="EMBL/GenBank/DDBJ databases">
        <title>A draft genome for the cacao thread blight pathogen Marasmiellus scandens.</title>
        <authorList>
            <person name="Baruah I.K."/>
            <person name="Leung J."/>
            <person name="Bukari Y."/>
            <person name="Amoako-Attah I."/>
            <person name="Meinhardt L.W."/>
            <person name="Bailey B.A."/>
            <person name="Cohen S.P."/>
        </authorList>
    </citation>
    <scope>NUCLEOTIDE SEQUENCE [LARGE SCALE GENOMIC DNA]</scope>
    <source>
        <strain evidence="3 4">GH-19</strain>
    </source>
</reference>
<dbReference type="InterPro" id="IPR045340">
    <property type="entry name" value="DUF6533"/>
</dbReference>
<keyword evidence="1" id="KW-0472">Membrane</keyword>
<proteinExistence type="predicted"/>
<feature type="domain" description="DUF6533" evidence="2">
    <location>
        <begin position="25"/>
        <end position="67"/>
    </location>
</feature>
<dbReference type="EMBL" id="JBANRG010000052">
    <property type="protein sequence ID" value="KAK7444088.1"/>
    <property type="molecule type" value="Genomic_DNA"/>
</dbReference>
<feature type="transmembrane region" description="Helical" evidence="1">
    <location>
        <begin position="271"/>
        <end position="291"/>
    </location>
</feature>
<protein>
    <recommendedName>
        <fullName evidence="2">DUF6533 domain-containing protein</fullName>
    </recommendedName>
</protein>
<name>A0ABR1J114_9AGAR</name>
<organism evidence="3 4">
    <name type="scientific">Marasmiellus scandens</name>
    <dbReference type="NCBI Taxonomy" id="2682957"/>
    <lineage>
        <taxon>Eukaryota</taxon>
        <taxon>Fungi</taxon>
        <taxon>Dikarya</taxon>
        <taxon>Basidiomycota</taxon>
        <taxon>Agaricomycotina</taxon>
        <taxon>Agaricomycetes</taxon>
        <taxon>Agaricomycetidae</taxon>
        <taxon>Agaricales</taxon>
        <taxon>Marasmiineae</taxon>
        <taxon>Omphalotaceae</taxon>
        <taxon>Marasmiellus</taxon>
    </lineage>
</organism>
<feature type="transmembrane region" description="Helical" evidence="1">
    <location>
        <begin position="124"/>
        <end position="147"/>
    </location>
</feature>
<keyword evidence="1" id="KW-1133">Transmembrane helix</keyword>
<comment type="caution">
    <text evidence="3">The sequence shown here is derived from an EMBL/GenBank/DDBJ whole genome shotgun (WGS) entry which is preliminary data.</text>
</comment>
<sequence>MSSFTESSVATSIIPFLEAEQMALYILTSSVVIIVWDILTNFADECEMILQSKFNAPTGIYVLSRVSSVSFIWSTFVFFSTPDPKVDCMTSNMLSTSLLAISTNSHAFLFLLRARAIFHDIPKIQRAFTVLWTIVLLCSASLDLVFADAKKVSDSVSEHCTYGDFHPAYAIASITVGLVFDTAVYLSISFRLFRLFRLEDYNQGAKEAHPTGLPTLHQPQESTRVFLFGRADLPVFSRSLFQDGQFYYMMSWFITVASIAIISAPFSLFQYNLICVPFYSVFMNVIACYVFRNVKLGRIRERTISTDAVESQIRFQCVTSDNQLQAAAFGSSRSAV</sequence>
<gene>
    <name evidence="3" type="ORF">VKT23_015486</name>
</gene>
<keyword evidence="4" id="KW-1185">Reference proteome</keyword>
<feature type="transmembrane region" description="Helical" evidence="1">
    <location>
        <begin position="22"/>
        <end position="39"/>
    </location>
</feature>
<feature type="transmembrane region" description="Helical" evidence="1">
    <location>
        <begin position="60"/>
        <end position="81"/>
    </location>
</feature>
<feature type="transmembrane region" description="Helical" evidence="1">
    <location>
        <begin position="167"/>
        <end position="188"/>
    </location>
</feature>
<evidence type="ECO:0000313" key="4">
    <source>
        <dbReference type="Proteomes" id="UP001498398"/>
    </source>
</evidence>
<evidence type="ECO:0000313" key="3">
    <source>
        <dbReference type="EMBL" id="KAK7444088.1"/>
    </source>
</evidence>
<feature type="transmembrane region" description="Helical" evidence="1">
    <location>
        <begin position="93"/>
        <end position="112"/>
    </location>
</feature>
<feature type="transmembrane region" description="Helical" evidence="1">
    <location>
        <begin position="246"/>
        <end position="265"/>
    </location>
</feature>